<dbReference type="Proteomes" id="UP001465426">
    <property type="component" value="Unassembled WGS sequence"/>
</dbReference>
<dbReference type="Pfam" id="PF00893">
    <property type="entry name" value="Multi_Drug_Res"/>
    <property type="match status" value="1"/>
</dbReference>
<organism evidence="9 10">
    <name type="scientific">Niallia hominis</name>
    <dbReference type="NCBI Taxonomy" id="3133173"/>
    <lineage>
        <taxon>Bacteria</taxon>
        <taxon>Bacillati</taxon>
        <taxon>Bacillota</taxon>
        <taxon>Bacilli</taxon>
        <taxon>Bacillales</taxon>
        <taxon>Bacillaceae</taxon>
        <taxon>Niallia</taxon>
    </lineage>
</organism>
<comment type="similarity">
    <text evidence="7">Belongs to the drug/metabolite transporter (DMT) superfamily. Small multidrug resistance (SMR) (TC 2.A.7.1) family.</text>
</comment>
<dbReference type="InterPro" id="IPR037185">
    <property type="entry name" value="EmrE-like"/>
</dbReference>
<proteinExistence type="inferred from homology"/>
<dbReference type="EMBL" id="JBBMFN010000003">
    <property type="protein sequence ID" value="MEQ2464644.1"/>
    <property type="molecule type" value="Genomic_DNA"/>
</dbReference>
<dbReference type="InterPro" id="IPR045324">
    <property type="entry name" value="Small_multidrug_res"/>
</dbReference>
<protein>
    <submittedName>
        <fullName evidence="9">Multidrug efflux SMR transporter</fullName>
    </submittedName>
</protein>
<evidence type="ECO:0000256" key="3">
    <source>
        <dbReference type="ARBA" id="ARBA00022475"/>
    </source>
</evidence>
<evidence type="ECO:0000256" key="5">
    <source>
        <dbReference type="ARBA" id="ARBA00022989"/>
    </source>
</evidence>
<keyword evidence="2" id="KW-0813">Transport</keyword>
<dbReference type="InterPro" id="IPR000390">
    <property type="entry name" value="Small_drug/metabolite_transptr"/>
</dbReference>
<dbReference type="PANTHER" id="PTHR30561:SF1">
    <property type="entry name" value="MULTIDRUG TRANSPORTER EMRE"/>
    <property type="match status" value="1"/>
</dbReference>
<name>A0ABV1EY57_9BACI</name>
<sequence length="114" mass="12231">MAKYIYLVLAIVTEVFGTTMMKYSEGFTVLLPSIGSVAGYLLSFTFLGLTLRGMSLSVAYSVWAGVGTALTAFVGFLIWDEPLGLLKVSAILLIIVGVVILNFSNQEEPVVKSS</sequence>
<feature type="transmembrane region" description="Helical" evidence="8">
    <location>
        <begin position="85"/>
        <end position="104"/>
    </location>
</feature>
<evidence type="ECO:0000256" key="2">
    <source>
        <dbReference type="ARBA" id="ARBA00022448"/>
    </source>
</evidence>
<evidence type="ECO:0000313" key="9">
    <source>
        <dbReference type="EMBL" id="MEQ2464644.1"/>
    </source>
</evidence>
<feature type="transmembrane region" description="Helical" evidence="8">
    <location>
        <begin position="27"/>
        <end position="51"/>
    </location>
</feature>
<evidence type="ECO:0000256" key="1">
    <source>
        <dbReference type="ARBA" id="ARBA00004651"/>
    </source>
</evidence>
<comment type="caution">
    <text evidence="9">The sequence shown here is derived from an EMBL/GenBank/DDBJ whole genome shotgun (WGS) entry which is preliminary data.</text>
</comment>
<comment type="subcellular location">
    <subcellularLocation>
        <location evidence="1 7">Cell membrane</location>
        <topology evidence="1 7">Multi-pass membrane protein</topology>
    </subcellularLocation>
</comment>
<keyword evidence="4 7" id="KW-0812">Transmembrane</keyword>
<accession>A0ABV1EY57</accession>
<evidence type="ECO:0000256" key="4">
    <source>
        <dbReference type="ARBA" id="ARBA00022692"/>
    </source>
</evidence>
<feature type="transmembrane region" description="Helical" evidence="8">
    <location>
        <begin position="58"/>
        <end position="79"/>
    </location>
</feature>
<dbReference type="Gene3D" id="1.10.3730.20">
    <property type="match status" value="1"/>
</dbReference>
<dbReference type="PANTHER" id="PTHR30561">
    <property type="entry name" value="SMR FAMILY PROTON-DEPENDENT DRUG EFFLUX TRANSPORTER SUGE"/>
    <property type="match status" value="1"/>
</dbReference>
<keyword evidence="5 8" id="KW-1133">Transmembrane helix</keyword>
<evidence type="ECO:0000313" key="10">
    <source>
        <dbReference type="Proteomes" id="UP001465426"/>
    </source>
</evidence>
<evidence type="ECO:0000256" key="7">
    <source>
        <dbReference type="RuleBase" id="RU003942"/>
    </source>
</evidence>
<gene>
    <name evidence="9" type="ORF">WMO63_03040</name>
</gene>
<keyword evidence="6 8" id="KW-0472">Membrane</keyword>
<dbReference type="RefSeq" id="WP_082169273.1">
    <property type="nucleotide sequence ID" value="NZ_JBBMFN010000003.1"/>
</dbReference>
<keyword evidence="10" id="KW-1185">Reference proteome</keyword>
<reference evidence="9 10" key="1">
    <citation type="submission" date="2024-03" db="EMBL/GenBank/DDBJ databases">
        <title>Human intestinal bacterial collection.</title>
        <authorList>
            <person name="Pauvert C."/>
            <person name="Hitch T.C.A."/>
            <person name="Clavel T."/>
        </authorList>
    </citation>
    <scope>NUCLEOTIDE SEQUENCE [LARGE SCALE GENOMIC DNA]</scope>
    <source>
        <strain evidence="9 10">CLA-SR-H024</strain>
    </source>
</reference>
<dbReference type="SUPFAM" id="SSF103481">
    <property type="entry name" value="Multidrug resistance efflux transporter EmrE"/>
    <property type="match status" value="1"/>
</dbReference>
<evidence type="ECO:0000256" key="6">
    <source>
        <dbReference type="ARBA" id="ARBA00023136"/>
    </source>
</evidence>
<evidence type="ECO:0000256" key="8">
    <source>
        <dbReference type="SAM" id="Phobius"/>
    </source>
</evidence>
<keyword evidence="3" id="KW-1003">Cell membrane</keyword>